<sequence length="66" mass="7349">MLPCNMKENLMSTQNSFETPDRADVDRAIAQAHQMRSEFISRLLKSGFAQLRAVFTQKSGMGKASA</sequence>
<dbReference type="NCBIfam" id="NF046098">
    <property type="entry name" value="RSP_7527_fam"/>
    <property type="match status" value="1"/>
</dbReference>
<name>A0ABZ2BSC9_9RHOB</name>
<accession>A0ABZ2BSC9</accession>
<reference evidence="1 2" key="1">
    <citation type="submission" date="2015-07" db="EMBL/GenBank/DDBJ databases">
        <authorList>
            <person name="Voget S."/>
            <person name="Dogs M."/>
            <person name="Brinkhoff T.H."/>
            <person name="Daniel R."/>
        </authorList>
    </citation>
    <scope>NUCLEOTIDE SEQUENCE [LARGE SCALE GENOMIC DNA]</scope>
    <source>
        <strain evidence="1 2">B14</strain>
    </source>
</reference>
<dbReference type="InterPro" id="IPR058227">
    <property type="entry name" value="RSP_7527-like"/>
</dbReference>
<reference evidence="2" key="2">
    <citation type="submission" date="2024-01" db="EMBL/GenBank/DDBJ databases">
        <title>Roseobacter fucihabitans sp. nov., isolated from the brown alga Fucus spiralis.</title>
        <authorList>
            <person name="Hahnke S."/>
            <person name="Berger M."/>
            <person name="Schlingloff A."/>
            <person name="Athale I."/>
            <person name="Neumann-Schaal M."/>
            <person name="Adenaya A."/>
            <person name="Poehlein A."/>
            <person name="Daniel R."/>
            <person name="Pertersen J."/>
            <person name="Brinkhoff T."/>
        </authorList>
    </citation>
    <scope>NUCLEOTIDE SEQUENCE [LARGE SCALE GENOMIC DNA]</scope>
    <source>
        <strain evidence="2">B14</strain>
    </source>
</reference>
<gene>
    <name evidence="1" type="ORF">ROLI_020180</name>
</gene>
<proteinExistence type="predicted"/>
<evidence type="ECO:0000313" key="1">
    <source>
        <dbReference type="EMBL" id="WVX48934.1"/>
    </source>
</evidence>
<dbReference type="Proteomes" id="UP001318682">
    <property type="component" value="Chromosome"/>
</dbReference>
<keyword evidence="2" id="KW-1185">Reference proteome</keyword>
<protein>
    <submittedName>
        <fullName evidence="1">Uncharacterized protein</fullName>
    </submittedName>
</protein>
<organism evidence="1 2">
    <name type="scientific">Roseobacter fucihabitans</name>
    <dbReference type="NCBI Taxonomy" id="1537242"/>
    <lineage>
        <taxon>Bacteria</taxon>
        <taxon>Pseudomonadati</taxon>
        <taxon>Pseudomonadota</taxon>
        <taxon>Alphaproteobacteria</taxon>
        <taxon>Rhodobacterales</taxon>
        <taxon>Roseobacteraceae</taxon>
        <taxon>Roseobacter</taxon>
    </lineage>
</organism>
<dbReference type="EMBL" id="CP143423">
    <property type="protein sequence ID" value="WVX48934.1"/>
    <property type="molecule type" value="Genomic_DNA"/>
</dbReference>
<evidence type="ECO:0000313" key="2">
    <source>
        <dbReference type="Proteomes" id="UP001318682"/>
    </source>
</evidence>